<sequence>MRFNRTPTLLACSLALAALLAGCKDKAAAPSEPPDPKTLYRVETSAAPIEVKQGQNGTLQLAIRPVDGARVKAETPFRATLEASGPVTLPKTELAYEDSARVEKEGPVFEIPFAAKDEAGKGAIDADLTFFVCVAEACMRTTEQVSVAVVVD</sequence>
<dbReference type="EMBL" id="CP012332">
    <property type="protein sequence ID" value="AKU91693.1"/>
    <property type="molecule type" value="Genomic_DNA"/>
</dbReference>
<dbReference type="STRING" id="1391653.AKJ08_2080"/>
<dbReference type="OrthoDB" id="5382157at2"/>
<dbReference type="RefSeq" id="WP_050725970.1">
    <property type="nucleotide sequence ID" value="NZ_CP012332.1"/>
</dbReference>
<dbReference type="AlphaFoldDB" id="A0A0K1PDS3"/>
<name>A0A0K1PDS3_9BACT</name>
<protein>
    <recommendedName>
        <fullName evidence="4">Lipoprotein</fullName>
    </recommendedName>
</protein>
<gene>
    <name evidence="2" type="ORF">AKJ08_2080</name>
</gene>
<dbReference type="Proteomes" id="UP000055590">
    <property type="component" value="Chromosome"/>
</dbReference>
<feature type="signal peptide" evidence="1">
    <location>
        <begin position="1"/>
        <end position="27"/>
    </location>
</feature>
<keyword evidence="3" id="KW-1185">Reference proteome</keyword>
<accession>A0A0K1PDS3</accession>
<keyword evidence="1" id="KW-0732">Signal</keyword>
<feature type="chain" id="PRO_5005465435" description="Lipoprotein" evidence="1">
    <location>
        <begin position="28"/>
        <end position="152"/>
    </location>
</feature>
<dbReference type="PROSITE" id="PS51257">
    <property type="entry name" value="PROKAR_LIPOPROTEIN"/>
    <property type="match status" value="1"/>
</dbReference>
<evidence type="ECO:0000256" key="1">
    <source>
        <dbReference type="SAM" id="SignalP"/>
    </source>
</evidence>
<organism evidence="2 3">
    <name type="scientific">Vulgatibacter incomptus</name>
    <dbReference type="NCBI Taxonomy" id="1391653"/>
    <lineage>
        <taxon>Bacteria</taxon>
        <taxon>Pseudomonadati</taxon>
        <taxon>Myxococcota</taxon>
        <taxon>Myxococcia</taxon>
        <taxon>Myxococcales</taxon>
        <taxon>Cystobacterineae</taxon>
        <taxon>Vulgatibacteraceae</taxon>
        <taxon>Vulgatibacter</taxon>
    </lineage>
</organism>
<evidence type="ECO:0000313" key="3">
    <source>
        <dbReference type="Proteomes" id="UP000055590"/>
    </source>
</evidence>
<evidence type="ECO:0008006" key="4">
    <source>
        <dbReference type="Google" id="ProtNLM"/>
    </source>
</evidence>
<dbReference type="KEGG" id="vin:AKJ08_2080"/>
<reference evidence="2 3" key="1">
    <citation type="submission" date="2015-08" db="EMBL/GenBank/DDBJ databases">
        <authorList>
            <person name="Babu N.S."/>
            <person name="Beckwith C.J."/>
            <person name="Beseler K.G."/>
            <person name="Brison A."/>
            <person name="Carone J.V."/>
            <person name="Caskin T.P."/>
            <person name="Diamond M."/>
            <person name="Durham M.E."/>
            <person name="Foxe J.M."/>
            <person name="Go M."/>
            <person name="Henderson B.A."/>
            <person name="Jones I.B."/>
            <person name="McGettigan J.A."/>
            <person name="Micheletti S.J."/>
            <person name="Nasrallah M.E."/>
            <person name="Ortiz D."/>
            <person name="Piller C.R."/>
            <person name="Privatt S.R."/>
            <person name="Schneider S.L."/>
            <person name="Sharp S."/>
            <person name="Smith T.C."/>
            <person name="Stanton J.D."/>
            <person name="Ullery H.E."/>
            <person name="Wilson R.J."/>
            <person name="Serrano M.G."/>
            <person name="Buck G."/>
            <person name="Lee V."/>
            <person name="Wang Y."/>
            <person name="Carvalho R."/>
            <person name="Voegtly L."/>
            <person name="Shi R."/>
            <person name="Duckworth R."/>
            <person name="Johnson A."/>
            <person name="Loviza R."/>
            <person name="Walstead R."/>
            <person name="Shah Z."/>
            <person name="Kiflezghi M."/>
            <person name="Wade K."/>
            <person name="Ball S.L."/>
            <person name="Bradley K.W."/>
            <person name="Asai D.J."/>
            <person name="Bowman C.A."/>
            <person name="Russell D.A."/>
            <person name="Pope W.H."/>
            <person name="Jacobs-Sera D."/>
            <person name="Hendrix R.W."/>
            <person name="Hatfull G.F."/>
        </authorList>
    </citation>
    <scope>NUCLEOTIDE SEQUENCE [LARGE SCALE GENOMIC DNA]</scope>
    <source>
        <strain evidence="2 3">DSM 27710</strain>
    </source>
</reference>
<evidence type="ECO:0000313" key="2">
    <source>
        <dbReference type="EMBL" id="AKU91693.1"/>
    </source>
</evidence>
<proteinExistence type="predicted"/>